<comment type="caution">
    <text evidence="2">The sequence shown here is derived from an EMBL/GenBank/DDBJ whole genome shotgun (WGS) entry which is preliminary data.</text>
</comment>
<dbReference type="AlphaFoldDB" id="A0AAE1IS31"/>
<name>A0AAE1IS31_9FABA</name>
<feature type="compositionally biased region" description="Basic and acidic residues" evidence="1">
    <location>
        <begin position="11"/>
        <end position="23"/>
    </location>
</feature>
<accession>A0AAE1IS31</accession>
<organism evidence="2 3">
    <name type="scientific">Acacia crassicarpa</name>
    <name type="common">northern wattle</name>
    <dbReference type="NCBI Taxonomy" id="499986"/>
    <lineage>
        <taxon>Eukaryota</taxon>
        <taxon>Viridiplantae</taxon>
        <taxon>Streptophyta</taxon>
        <taxon>Embryophyta</taxon>
        <taxon>Tracheophyta</taxon>
        <taxon>Spermatophyta</taxon>
        <taxon>Magnoliopsida</taxon>
        <taxon>eudicotyledons</taxon>
        <taxon>Gunneridae</taxon>
        <taxon>Pentapetalae</taxon>
        <taxon>rosids</taxon>
        <taxon>fabids</taxon>
        <taxon>Fabales</taxon>
        <taxon>Fabaceae</taxon>
        <taxon>Caesalpinioideae</taxon>
        <taxon>mimosoid clade</taxon>
        <taxon>Acacieae</taxon>
        <taxon>Acacia</taxon>
    </lineage>
</organism>
<feature type="compositionally biased region" description="Polar residues" evidence="1">
    <location>
        <begin position="24"/>
        <end position="37"/>
    </location>
</feature>
<feature type="region of interest" description="Disordered" evidence="1">
    <location>
        <begin position="1"/>
        <end position="66"/>
    </location>
</feature>
<dbReference type="PANTHER" id="PTHR33871:SF22">
    <property type="match status" value="1"/>
</dbReference>
<dbReference type="EMBL" id="JAWXYG010000013">
    <property type="protein sequence ID" value="KAK4255467.1"/>
    <property type="molecule type" value="Genomic_DNA"/>
</dbReference>
<proteinExistence type="predicted"/>
<protein>
    <submittedName>
        <fullName evidence="2">Uncharacterized protein</fullName>
    </submittedName>
</protein>
<evidence type="ECO:0000313" key="3">
    <source>
        <dbReference type="Proteomes" id="UP001293593"/>
    </source>
</evidence>
<dbReference type="Proteomes" id="UP001293593">
    <property type="component" value="Unassembled WGS sequence"/>
</dbReference>
<feature type="compositionally biased region" description="Low complexity" evidence="1">
    <location>
        <begin position="118"/>
        <end position="129"/>
    </location>
</feature>
<gene>
    <name evidence="2" type="ORF">QN277_008467</name>
</gene>
<keyword evidence="3" id="KW-1185">Reference proteome</keyword>
<feature type="region of interest" description="Disordered" evidence="1">
    <location>
        <begin position="118"/>
        <end position="271"/>
    </location>
</feature>
<evidence type="ECO:0000256" key="1">
    <source>
        <dbReference type="SAM" id="MobiDB-lite"/>
    </source>
</evidence>
<feature type="compositionally biased region" description="Basic and acidic residues" evidence="1">
    <location>
        <begin position="175"/>
        <end position="198"/>
    </location>
</feature>
<sequence>MGCCLSTPKYTKQDQPDHQDASDIKQSNSRSPEQKSNAIVEIDDYKAPPGPPPPPPSEETVKEVLSETPICKPQVSTLVEERSTQMALIESHVENFEKVDEVSEECQVSEICNDSFSTMTTSTTTTMTTPIAVKREDEVTGKMLNQPPSSNVPRKRSYCIDSSDGRERRPKSPARRSEPSPEKERNQVNKRSVRDRESGQVATRKPNVGPGRVRRDSGEASGLRSKSPSTRAVSAASDRIQVKPPAKAGENSGSEKGVDQKNEEVPPESLDNPLVSLECFIFF</sequence>
<reference evidence="2" key="1">
    <citation type="submission" date="2023-10" db="EMBL/GenBank/DDBJ databases">
        <title>Chromosome-level genome of the transformable northern wattle, Acacia crassicarpa.</title>
        <authorList>
            <person name="Massaro I."/>
            <person name="Sinha N.R."/>
            <person name="Poethig S."/>
            <person name="Leichty A.R."/>
        </authorList>
    </citation>
    <scope>NUCLEOTIDE SEQUENCE</scope>
    <source>
        <strain evidence="2">Acra3RX</strain>
        <tissue evidence="2">Leaf</tissue>
    </source>
</reference>
<evidence type="ECO:0000313" key="2">
    <source>
        <dbReference type="EMBL" id="KAK4255467.1"/>
    </source>
</evidence>
<dbReference type="PANTHER" id="PTHR33871">
    <property type="entry name" value="OS05G0503100 PROTEIN-RELATED"/>
    <property type="match status" value="1"/>
</dbReference>
<feature type="compositionally biased region" description="Pro residues" evidence="1">
    <location>
        <begin position="48"/>
        <end position="57"/>
    </location>
</feature>